<dbReference type="AlphaFoldDB" id="A0A285PTD1"/>
<dbReference type="InterPro" id="IPR058240">
    <property type="entry name" value="rSAM_sf"/>
</dbReference>
<dbReference type="InterPro" id="IPR004559">
    <property type="entry name" value="HemW-like"/>
</dbReference>
<evidence type="ECO:0000313" key="12">
    <source>
        <dbReference type="Proteomes" id="UP000217549"/>
    </source>
</evidence>
<organism evidence="11 12">
    <name type="scientific">Anaerobutyricum hallii</name>
    <dbReference type="NCBI Taxonomy" id="39488"/>
    <lineage>
        <taxon>Bacteria</taxon>
        <taxon>Bacillati</taxon>
        <taxon>Bacillota</taxon>
        <taxon>Clostridia</taxon>
        <taxon>Lachnospirales</taxon>
        <taxon>Lachnospiraceae</taxon>
        <taxon>Anaerobutyricum</taxon>
    </lineage>
</organism>
<evidence type="ECO:0000256" key="4">
    <source>
        <dbReference type="ARBA" id="ARBA00022691"/>
    </source>
</evidence>
<dbReference type="SFLD" id="SFLDG01065">
    <property type="entry name" value="anaerobic_coproporphyrinogen-I"/>
    <property type="match status" value="1"/>
</dbReference>
<reference evidence="12" key="1">
    <citation type="submission" date="2017-09" db="EMBL/GenBank/DDBJ databases">
        <authorList>
            <person name="Shetty A S."/>
        </authorList>
    </citation>
    <scope>NUCLEOTIDE SEQUENCE [LARGE SCALE GENOMIC DNA]</scope>
</reference>
<dbReference type="GO" id="GO:0046872">
    <property type="term" value="F:metal ion binding"/>
    <property type="evidence" value="ECO:0007669"/>
    <property type="project" value="UniProtKB-UniRule"/>
</dbReference>
<accession>A0A285PTD1</accession>
<dbReference type="KEGG" id="ehl:EHLA_1814"/>
<evidence type="ECO:0000256" key="2">
    <source>
        <dbReference type="ARBA" id="ARBA00017228"/>
    </source>
</evidence>
<evidence type="ECO:0000259" key="10">
    <source>
        <dbReference type="PROSITE" id="PS51918"/>
    </source>
</evidence>
<protein>
    <recommendedName>
        <fullName evidence="2 9">Heme chaperone HemW</fullName>
    </recommendedName>
</protein>
<evidence type="ECO:0000256" key="5">
    <source>
        <dbReference type="ARBA" id="ARBA00022723"/>
    </source>
</evidence>
<evidence type="ECO:0000313" key="11">
    <source>
        <dbReference type="EMBL" id="SOB72517.1"/>
    </source>
</evidence>
<keyword evidence="5 9" id="KW-0479">Metal-binding</keyword>
<dbReference type="GO" id="GO:0006779">
    <property type="term" value="P:porphyrin-containing compound biosynthetic process"/>
    <property type="evidence" value="ECO:0007669"/>
    <property type="project" value="InterPro"/>
</dbReference>
<dbReference type="SFLD" id="SFLDF00288">
    <property type="entry name" value="HemN-like__clustered_with_nucl"/>
    <property type="match status" value="1"/>
</dbReference>
<dbReference type="NCBIfam" id="TIGR00539">
    <property type="entry name" value="hemN_rel"/>
    <property type="match status" value="1"/>
</dbReference>
<keyword evidence="7 9" id="KW-0411">Iron-sulfur</keyword>
<dbReference type="InterPro" id="IPR013785">
    <property type="entry name" value="Aldolase_TIM"/>
</dbReference>
<keyword evidence="6 9" id="KW-0408">Iron</keyword>
<proteinExistence type="inferred from homology"/>
<dbReference type="GO" id="GO:0051539">
    <property type="term" value="F:4 iron, 4 sulfur cluster binding"/>
    <property type="evidence" value="ECO:0007669"/>
    <property type="project" value="UniProtKB-UniRule"/>
</dbReference>
<dbReference type="PROSITE" id="PS51918">
    <property type="entry name" value="RADICAL_SAM"/>
    <property type="match status" value="1"/>
</dbReference>
<comment type="subcellular location">
    <subcellularLocation>
        <location evidence="9">Cytoplasm</location>
    </subcellularLocation>
</comment>
<dbReference type="GO" id="GO:0004109">
    <property type="term" value="F:coproporphyrinogen oxidase activity"/>
    <property type="evidence" value="ECO:0007669"/>
    <property type="project" value="InterPro"/>
</dbReference>
<dbReference type="EMBL" id="LT907978">
    <property type="protein sequence ID" value="SOB72517.1"/>
    <property type="molecule type" value="Genomic_DNA"/>
</dbReference>
<sequence length="396" mass="45938">MGAMCEICENRKDLELYIHIPFCIKKCNYCDFLSFPSSAEDREEYVRCLVKEIEKTGIVLNDILNNKDTYQVRSIFIGGGTPSLLSGNQIKNIMQVVQKYFLIKEEAEITMEANPGTLTKKNLSAYKDAGINRLSMGLQSADNSCLYLLGRIHTWEEFLKNYELARKAGFENINIDLMSGLPGQTMSIYKKTLEKVMALRPEHISAYSLILEEGTPFYESEEIHKKIPNEEADREMYQFTKEILAENGYDRYEISNYALKGKECIHNLGYWSGVPYIGFGLGASSYFEGTRFSNERNLEHYKKEPYVPFMMREDYTVLSQKDKIEEFMFLGLRKRAGISKKEFRECFHKNIMDVYGEVISKYEKIDLLEWIKNGEMLRLTDAGIDVSDYIFCDFML</sequence>
<gene>
    <name evidence="11" type="ORF">EHLA_1814</name>
</gene>
<evidence type="ECO:0000256" key="7">
    <source>
        <dbReference type="ARBA" id="ARBA00023014"/>
    </source>
</evidence>
<dbReference type="InterPro" id="IPR007197">
    <property type="entry name" value="rSAM"/>
</dbReference>
<feature type="domain" description="Radical SAM core" evidence="10">
    <location>
        <begin position="8"/>
        <end position="250"/>
    </location>
</feature>
<evidence type="ECO:0000256" key="3">
    <source>
        <dbReference type="ARBA" id="ARBA00022617"/>
    </source>
</evidence>
<dbReference type="SFLD" id="SFLDF00562">
    <property type="entry name" value="HemN-like__clustered_with_heat"/>
    <property type="match status" value="1"/>
</dbReference>
<dbReference type="STRING" id="39488.ERS852450_00355"/>
<dbReference type="Gene3D" id="3.20.20.70">
    <property type="entry name" value="Aldolase class I"/>
    <property type="match status" value="1"/>
</dbReference>
<name>A0A285PTD1_9FIRM</name>
<dbReference type="Pfam" id="PF06969">
    <property type="entry name" value="HemN_C"/>
    <property type="match status" value="1"/>
</dbReference>
<dbReference type="SUPFAM" id="SSF102114">
    <property type="entry name" value="Radical SAM enzymes"/>
    <property type="match status" value="1"/>
</dbReference>
<dbReference type="Pfam" id="PF04055">
    <property type="entry name" value="Radical_SAM"/>
    <property type="match status" value="1"/>
</dbReference>
<dbReference type="PANTHER" id="PTHR13932">
    <property type="entry name" value="COPROPORPHYRINIGEN III OXIDASE"/>
    <property type="match status" value="1"/>
</dbReference>
<evidence type="ECO:0000256" key="8">
    <source>
        <dbReference type="ARBA" id="ARBA00023186"/>
    </source>
</evidence>
<keyword evidence="9" id="KW-0004">4Fe-4S</keyword>
<comment type="function">
    <text evidence="9">Probably acts as a heme chaperone, transferring heme to an unknown acceptor. Binds one molecule of heme per monomer, possibly covalently. Binds 1 [4Fe-4S] cluster. The cluster is coordinated with 3 cysteines and an exchangeable S-adenosyl-L-methionine.</text>
</comment>
<dbReference type="Proteomes" id="UP000217549">
    <property type="component" value="Chromosome I"/>
</dbReference>
<dbReference type="PANTHER" id="PTHR13932:SF5">
    <property type="entry name" value="RADICAL S-ADENOSYL METHIONINE DOMAIN-CONTAINING PROTEIN 1, MITOCHONDRIAL"/>
    <property type="match status" value="1"/>
</dbReference>
<keyword evidence="8 9" id="KW-0143">Chaperone</keyword>
<keyword evidence="12" id="KW-1185">Reference proteome</keyword>
<evidence type="ECO:0000256" key="6">
    <source>
        <dbReference type="ARBA" id="ARBA00023004"/>
    </source>
</evidence>
<dbReference type="SFLD" id="SFLDS00029">
    <property type="entry name" value="Radical_SAM"/>
    <property type="match status" value="1"/>
</dbReference>
<comment type="similarity">
    <text evidence="1">Belongs to the anaerobic coproporphyrinogen-III oxidase family. HemW subfamily.</text>
</comment>
<dbReference type="SMART" id="SM00729">
    <property type="entry name" value="Elp3"/>
    <property type="match status" value="1"/>
</dbReference>
<keyword evidence="3 9" id="KW-0349">Heme</keyword>
<dbReference type="CDD" id="cd01335">
    <property type="entry name" value="Radical_SAM"/>
    <property type="match status" value="1"/>
</dbReference>
<dbReference type="GO" id="GO:0005737">
    <property type="term" value="C:cytoplasm"/>
    <property type="evidence" value="ECO:0007669"/>
    <property type="project" value="UniProtKB-SubCell"/>
</dbReference>
<evidence type="ECO:0000256" key="1">
    <source>
        <dbReference type="ARBA" id="ARBA00006100"/>
    </source>
</evidence>
<dbReference type="InterPro" id="IPR010723">
    <property type="entry name" value="HemN_C"/>
</dbReference>
<dbReference type="InterPro" id="IPR034505">
    <property type="entry name" value="Coproporphyrinogen-III_oxidase"/>
</dbReference>
<keyword evidence="4 9" id="KW-0949">S-adenosyl-L-methionine</keyword>
<evidence type="ECO:0000256" key="9">
    <source>
        <dbReference type="RuleBase" id="RU364116"/>
    </source>
</evidence>
<keyword evidence="9" id="KW-0963">Cytoplasm</keyword>
<dbReference type="RefSeq" id="WP_242970703.1">
    <property type="nucleotide sequence ID" value="NZ_LT907978.1"/>
</dbReference>
<dbReference type="InterPro" id="IPR006638">
    <property type="entry name" value="Elp3/MiaA/NifB-like_rSAM"/>
</dbReference>